<sequence>MTLAATAPPRSAARPSDRRVIVTVVGVQLAACLGYFSVMAHLVAHLKHDLGLMAGTIGLVLGIRTGLQFGLLLPVGAITDVLGARRTGSIACVVRAGGFGLLGLANGVGTLLAAAVLIAVGGALTNPAAQSLLAGVSPEHRSRGFAAFVAAQHVATVAGPPIGLALLALGPGFALLSGASAALWLVCGGLFLLVPRTVTEPARLRGAAQGALTGLKAVLADRGFMLFAIAVAPTTLLANHIMTAVPLLGFGSAVATVAFSVLAAIAAAAQPFVAAGHRGERPWVLRAGLVCAAAAFFVLAPLDGAQTWPLMVAAVLNGVSNGLIQPSIFQRAARHAPPERFGSYYGVMAGLAGVFSFAAELIIGRLFDLGSGGALAALTAVGAFALAAAFTVRGP</sequence>
<keyword evidence="3" id="KW-1003">Cell membrane</keyword>
<dbReference type="InterPro" id="IPR020846">
    <property type="entry name" value="MFS_dom"/>
</dbReference>
<keyword evidence="10" id="KW-1185">Reference proteome</keyword>
<evidence type="ECO:0000313" key="9">
    <source>
        <dbReference type="EMBL" id="MBO2454753.1"/>
    </source>
</evidence>
<dbReference type="PANTHER" id="PTHR23517:SF2">
    <property type="entry name" value="MULTIDRUG RESISTANCE PROTEIN MDTH"/>
    <property type="match status" value="1"/>
</dbReference>
<proteinExistence type="predicted"/>
<evidence type="ECO:0000256" key="4">
    <source>
        <dbReference type="ARBA" id="ARBA00022692"/>
    </source>
</evidence>
<evidence type="ECO:0000256" key="1">
    <source>
        <dbReference type="ARBA" id="ARBA00004651"/>
    </source>
</evidence>
<evidence type="ECO:0000256" key="5">
    <source>
        <dbReference type="ARBA" id="ARBA00022989"/>
    </source>
</evidence>
<dbReference type="Gene3D" id="1.20.1250.20">
    <property type="entry name" value="MFS general substrate transporter like domains"/>
    <property type="match status" value="1"/>
</dbReference>
<feature type="transmembrane region" description="Helical" evidence="7">
    <location>
        <begin position="341"/>
        <end position="363"/>
    </location>
</feature>
<feature type="transmembrane region" description="Helical" evidence="7">
    <location>
        <begin position="283"/>
        <end position="302"/>
    </location>
</feature>
<evidence type="ECO:0000259" key="8">
    <source>
        <dbReference type="PROSITE" id="PS50850"/>
    </source>
</evidence>
<evidence type="ECO:0000256" key="2">
    <source>
        <dbReference type="ARBA" id="ARBA00022448"/>
    </source>
</evidence>
<evidence type="ECO:0000256" key="3">
    <source>
        <dbReference type="ARBA" id="ARBA00022475"/>
    </source>
</evidence>
<dbReference type="AlphaFoldDB" id="A0A939PMF0"/>
<name>A0A939PMF0_9ACTN</name>
<keyword evidence="6 7" id="KW-0472">Membrane</keyword>
<dbReference type="InterPro" id="IPR050171">
    <property type="entry name" value="MFS_Transporters"/>
</dbReference>
<dbReference type="Proteomes" id="UP000669179">
    <property type="component" value="Unassembled WGS sequence"/>
</dbReference>
<dbReference type="InterPro" id="IPR011701">
    <property type="entry name" value="MFS"/>
</dbReference>
<organism evidence="9 10">
    <name type="scientific">Actinomadura barringtoniae</name>
    <dbReference type="NCBI Taxonomy" id="1427535"/>
    <lineage>
        <taxon>Bacteria</taxon>
        <taxon>Bacillati</taxon>
        <taxon>Actinomycetota</taxon>
        <taxon>Actinomycetes</taxon>
        <taxon>Streptosporangiales</taxon>
        <taxon>Thermomonosporaceae</taxon>
        <taxon>Actinomadura</taxon>
    </lineage>
</organism>
<evidence type="ECO:0000256" key="6">
    <source>
        <dbReference type="ARBA" id="ARBA00023136"/>
    </source>
</evidence>
<feature type="transmembrane region" description="Helical" evidence="7">
    <location>
        <begin position="369"/>
        <end position="392"/>
    </location>
</feature>
<feature type="transmembrane region" description="Helical" evidence="7">
    <location>
        <begin position="50"/>
        <end position="75"/>
    </location>
</feature>
<dbReference type="PROSITE" id="PS50850">
    <property type="entry name" value="MFS"/>
    <property type="match status" value="1"/>
</dbReference>
<dbReference type="SUPFAM" id="SSF103473">
    <property type="entry name" value="MFS general substrate transporter"/>
    <property type="match status" value="1"/>
</dbReference>
<dbReference type="PANTHER" id="PTHR23517">
    <property type="entry name" value="RESISTANCE PROTEIN MDTM, PUTATIVE-RELATED-RELATED"/>
    <property type="match status" value="1"/>
</dbReference>
<protein>
    <submittedName>
        <fullName evidence="9">MFS transporter</fullName>
    </submittedName>
</protein>
<reference evidence="9" key="1">
    <citation type="submission" date="2021-03" db="EMBL/GenBank/DDBJ databases">
        <authorList>
            <person name="Kanchanasin P."/>
            <person name="Saeng-In P."/>
            <person name="Phongsopitanun W."/>
            <person name="Yuki M."/>
            <person name="Kudo T."/>
            <person name="Ohkuma M."/>
            <person name="Tanasupawat S."/>
        </authorList>
    </citation>
    <scope>NUCLEOTIDE SEQUENCE</scope>
    <source>
        <strain evidence="9">GKU 128</strain>
    </source>
</reference>
<feature type="transmembrane region" description="Helical" evidence="7">
    <location>
        <begin position="20"/>
        <end position="44"/>
    </location>
</feature>
<keyword evidence="5 7" id="KW-1133">Transmembrane helix</keyword>
<feature type="domain" description="Major facilitator superfamily (MFS) profile" evidence="8">
    <location>
        <begin position="20"/>
        <end position="395"/>
    </location>
</feature>
<dbReference type="Pfam" id="PF07690">
    <property type="entry name" value="MFS_1"/>
    <property type="match status" value="1"/>
</dbReference>
<evidence type="ECO:0000256" key="7">
    <source>
        <dbReference type="SAM" id="Phobius"/>
    </source>
</evidence>
<dbReference type="InterPro" id="IPR036259">
    <property type="entry name" value="MFS_trans_sf"/>
</dbReference>
<keyword evidence="4 7" id="KW-0812">Transmembrane</keyword>
<evidence type="ECO:0000313" key="10">
    <source>
        <dbReference type="Proteomes" id="UP000669179"/>
    </source>
</evidence>
<dbReference type="EMBL" id="JAGEOJ010000028">
    <property type="protein sequence ID" value="MBO2454753.1"/>
    <property type="molecule type" value="Genomic_DNA"/>
</dbReference>
<dbReference type="RefSeq" id="WP_208262972.1">
    <property type="nucleotide sequence ID" value="NZ_JAGEOJ010000028.1"/>
</dbReference>
<feature type="transmembrane region" description="Helical" evidence="7">
    <location>
        <begin position="308"/>
        <end position="329"/>
    </location>
</feature>
<keyword evidence="2" id="KW-0813">Transport</keyword>
<feature type="transmembrane region" description="Helical" evidence="7">
    <location>
        <begin position="224"/>
        <end position="242"/>
    </location>
</feature>
<comment type="subcellular location">
    <subcellularLocation>
        <location evidence="1">Cell membrane</location>
        <topology evidence="1">Multi-pass membrane protein</topology>
    </subcellularLocation>
</comment>
<accession>A0A939PMF0</accession>
<gene>
    <name evidence="9" type="ORF">J4573_47230</name>
</gene>
<dbReference type="GO" id="GO:0005886">
    <property type="term" value="C:plasma membrane"/>
    <property type="evidence" value="ECO:0007669"/>
    <property type="project" value="UniProtKB-SubCell"/>
</dbReference>
<feature type="transmembrane region" description="Helical" evidence="7">
    <location>
        <begin position="173"/>
        <end position="194"/>
    </location>
</feature>
<dbReference type="GO" id="GO:0022857">
    <property type="term" value="F:transmembrane transporter activity"/>
    <property type="evidence" value="ECO:0007669"/>
    <property type="project" value="InterPro"/>
</dbReference>
<comment type="caution">
    <text evidence="9">The sequence shown here is derived from an EMBL/GenBank/DDBJ whole genome shotgun (WGS) entry which is preliminary data.</text>
</comment>
<feature type="transmembrane region" description="Helical" evidence="7">
    <location>
        <begin position="248"/>
        <end position="271"/>
    </location>
</feature>